<evidence type="ECO:0000259" key="1">
    <source>
        <dbReference type="Pfam" id="PF02350"/>
    </source>
</evidence>
<dbReference type="CDD" id="cd03786">
    <property type="entry name" value="GTB_UDP-GlcNAc_2-Epimerase"/>
    <property type="match status" value="1"/>
</dbReference>
<dbReference type="RefSeq" id="WP_205098226.1">
    <property type="nucleotide sequence ID" value="NZ_CAJNAQ010000002.1"/>
</dbReference>
<keyword evidence="2" id="KW-0413">Isomerase</keyword>
<dbReference type="Pfam" id="PF02350">
    <property type="entry name" value="Epimerase_2"/>
    <property type="match status" value="1"/>
</dbReference>
<reference evidence="2" key="1">
    <citation type="submission" date="2021-02" db="EMBL/GenBank/DDBJ databases">
        <authorList>
            <person name="Han P."/>
        </authorList>
    </citation>
    <scope>NUCLEOTIDE SEQUENCE</scope>
    <source>
        <strain evidence="2">Candidatus Nitrosotenuis uzonensis 5A</strain>
    </source>
</reference>
<protein>
    <submittedName>
        <fullName evidence="2">UDP-N-acetylglucosamine 2-epimerase</fullName>
        <ecNumber evidence="2">5.1.3.14</ecNumber>
    </submittedName>
</protein>
<dbReference type="InterPro" id="IPR029767">
    <property type="entry name" value="WecB-like"/>
</dbReference>
<sequence>MKIAIIMGTRPEIIKMSPIIARTKKSDSVIIFSGQHYDYEMGMRFIEELRIRTPDYSLKLGKTDPASQIGEMIIKLSKITQDEKFDAVLIQGDTNTVLAGAISSLKNHTHIGHVEAGIRSYDWRMPEEHNRIVADHVSDTLFAPTYNNKKNLLQEKVHGDIFVTGNTIIDAVEKFAPISKTNIVTPDNFILLTLHRAENVDDKNTLTRIMNGILDSKSNVLFPVHPRTQLRLRQFGLYEKLKRSQTVILTGPVSYLEMLDLMKRCLFVITDSGGIQEETTSPKIRKKVLVLREKTDRPEAVNAGISKMVGTESNMIAKAIAETIKDPVIHTSKSPYGKGNASEVIIKIMKELF</sequence>
<dbReference type="NCBIfam" id="TIGR00236">
    <property type="entry name" value="wecB"/>
    <property type="match status" value="1"/>
</dbReference>
<dbReference type="InterPro" id="IPR003331">
    <property type="entry name" value="UDP_GlcNAc_Epimerase_2_dom"/>
</dbReference>
<dbReference type="EC" id="5.1.3.14" evidence="2"/>
<dbReference type="Gene3D" id="3.40.50.2000">
    <property type="entry name" value="Glycogen Phosphorylase B"/>
    <property type="match status" value="2"/>
</dbReference>
<dbReference type="PANTHER" id="PTHR43174:SF1">
    <property type="entry name" value="UDP-N-ACETYLGLUCOSAMINE 2-EPIMERASE"/>
    <property type="match status" value="1"/>
</dbReference>
<name>A0A812EZZ6_9ARCH</name>
<accession>A0A812EZZ6</accession>
<dbReference type="Proteomes" id="UP000655759">
    <property type="component" value="Unassembled WGS sequence"/>
</dbReference>
<comment type="caution">
    <text evidence="2">The sequence shown here is derived from an EMBL/GenBank/DDBJ whole genome shotgun (WGS) entry which is preliminary data.</text>
</comment>
<dbReference type="GO" id="GO:0008761">
    <property type="term" value="F:UDP-N-acetylglucosamine 2-epimerase activity"/>
    <property type="evidence" value="ECO:0007669"/>
    <property type="project" value="UniProtKB-EC"/>
</dbReference>
<dbReference type="EMBL" id="CAJNAQ010000002">
    <property type="protein sequence ID" value="CAE6488231.1"/>
    <property type="molecule type" value="Genomic_DNA"/>
</dbReference>
<proteinExistence type="predicted"/>
<dbReference type="SUPFAM" id="SSF53756">
    <property type="entry name" value="UDP-Glycosyltransferase/glycogen phosphorylase"/>
    <property type="match status" value="1"/>
</dbReference>
<evidence type="ECO:0000313" key="3">
    <source>
        <dbReference type="Proteomes" id="UP000655759"/>
    </source>
</evidence>
<feature type="domain" description="UDP-N-acetylglucosamine 2-epimerase" evidence="1">
    <location>
        <begin position="22"/>
        <end position="350"/>
    </location>
</feature>
<dbReference type="PANTHER" id="PTHR43174">
    <property type="entry name" value="UDP-N-ACETYLGLUCOSAMINE 2-EPIMERASE"/>
    <property type="match status" value="1"/>
</dbReference>
<dbReference type="AlphaFoldDB" id="A0A812EZZ6"/>
<evidence type="ECO:0000313" key="2">
    <source>
        <dbReference type="EMBL" id="CAE6488231.1"/>
    </source>
</evidence>
<organism evidence="2 3">
    <name type="scientific">Candidatus Nitrosotenuis uzonensis</name>
    <dbReference type="NCBI Taxonomy" id="1407055"/>
    <lineage>
        <taxon>Archaea</taxon>
        <taxon>Nitrososphaerota</taxon>
        <taxon>Candidatus Nitrosotenuis</taxon>
    </lineage>
</organism>
<gene>
    <name evidence="2" type="primary">wecB</name>
    <name evidence="2" type="ORF">NUZ5A_20430</name>
</gene>